<dbReference type="InterPro" id="IPR029063">
    <property type="entry name" value="SAM-dependent_MTases_sf"/>
</dbReference>
<accession>A0AAD9Z2E5</accession>
<name>A0AAD9Z2E5_9LECA</name>
<protein>
    <submittedName>
        <fullName evidence="1">Uncharacterized protein</fullName>
    </submittedName>
</protein>
<evidence type="ECO:0000313" key="2">
    <source>
        <dbReference type="Proteomes" id="UP001276659"/>
    </source>
</evidence>
<organism evidence="1 2">
    <name type="scientific">Lepraria neglecta</name>
    <dbReference type="NCBI Taxonomy" id="209136"/>
    <lineage>
        <taxon>Eukaryota</taxon>
        <taxon>Fungi</taxon>
        <taxon>Dikarya</taxon>
        <taxon>Ascomycota</taxon>
        <taxon>Pezizomycotina</taxon>
        <taxon>Lecanoromycetes</taxon>
        <taxon>OSLEUM clade</taxon>
        <taxon>Lecanoromycetidae</taxon>
        <taxon>Lecanorales</taxon>
        <taxon>Lecanorineae</taxon>
        <taxon>Stereocaulaceae</taxon>
        <taxon>Lepraria</taxon>
    </lineage>
</organism>
<gene>
    <name evidence="1" type="ORF">OEA41_008646</name>
</gene>
<dbReference type="Pfam" id="PF13489">
    <property type="entry name" value="Methyltransf_23"/>
    <property type="match status" value="1"/>
</dbReference>
<reference evidence="1" key="1">
    <citation type="submission" date="2022-11" db="EMBL/GenBank/DDBJ databases">
        <title>Chromosomal genome sequence assembly and mating type (MAT) locus characterization of the leprose asexual lichenized fungus Lepraria neglecta (Nyl.) Erichsen.</title>
        <authorList>
            <person name="Allen J.L."/>
            <person name="Pfeffer B."/>
        </authorList>
    </citation>
    <scope>NUCLEOTIDE SEQUENCE</scope>
    <source>
        <strain evidence="1">Allen 5258</strain>
    </source>
</reference>
<proteinExistence type="predicted"/>
<evidence type="ECO:0000313" key="1">
    <source>
        <dbReference type="EMBL" id="KAK3169263.1"/>
    </source>
</evidence>
<dbReference type="Proteomes" id="UP001276659">
    <property type="component" value="Unassembled WGS sequence"/>
</dbReference>
<dbReference type="AlphaFoldDB" id="A0AAD9Z2E5"/>
<sequence length="210" mass="23924">MANERPETQVVAADLTPPSIKVPSNLTIVESNAEEDWPFQQRFTFIHARMLTSAIHDWPALLQRCWDFLQPGGWLELLEVVSPYRSEIPTADNPSSPFIKWGYAADEGWASEGLDWTTTSKHVQRLTSLGFMNIHEAQMRWPLGEWADTEVEQRIGAMTLQNFAGFFSTTAQKIITKNPNLDKDEAEILTRNAYNDLVSNCATNRYFLMV</sequence>
<dbReference type="EMBL" id="JASNWA010000009">
    <property type="protein sequence ID" value="KAK3169263.1"/>
    <property type="molecule type" value="Genomic_DNA"/>
</dbReference>
<dbReference type="Gene3D" id="3.40.50.150">
    <property type="entry name" value="Vaccinia Virus protein VP39"/>
    <property type="match status" value="1"/>
</dbReference>
<keyword evidence="2" id="KW-1185">Reference proteome</keyword>
<comment type="caution">
    <text evidence="1">The sequence shown here is derived from an EMBL/GenBank/DDBJ whole genome shotgun (WGS) entry which is preliminary data.</text>
</comment>
<dbReference type="SUPFAM" id="SSF53335">
    <property type="entry name" value="S-adenosyl-L-methionine-dependent methyltransferases"/>
    <property type="match status" value="1"/>
</dbReference>